<dbReference type="InterPro" id="IPR001119">
    <property type="entry name" value="SLH_dom"/>
</dbReference>
<organism evidence="3 4">
    <name type="scientific">Paenibacillus hemerocallicola</name>
    <dbReference type="NCBI Taxonomy" id="1172614"/>
    <lineage>
        <taxon>Bacteria</taxon>
        <taxon>Bacillati</taxon>
        <taxon>Bacillota</taxon>
        <taxon>Bacilli</taxon>
        <taxon>Bacillales</taxon>
        <taxon>Paenibacillaceae</taxon>
        <taxon>Paenibacillus</taxon>
    </lineage>
</organism>
<accession>A0A5C4T0J0</accession>
<gene>
    <name evidence="3" type="ORF">FE784_31370</name>
</gene>
<evidence type="ECO:0000313" key="3">
    <source>
        <dbReference type="EMBL" id="TNJ62290.1"/>
    </source>
</evidence>
<dbReference type="Pfam" id="PF00395">
    <property type="entry name" value="SLH"/>
    <property type="match status" value="1"/>
</dbReference>
<feature type="domain" description="SLH" evidence="2">
    <location>
        <begin position="23"/>
        <end position="86"/>
    </location>
</feature>
<keyword evidence="1" id="KW-0732">Signal</keyword>
<evidence type="ECO:0000256" key="1">
    <source>
        <dbReference type="SAM" id="SignalP"/>
    </source>
</evidence>
<comment type="caution">
    <text evidence="3">The sequence shown here is derived from an EMBL/GenBank/DDBJ whole genome shotgun (WGS) entry which is preliminary data.</text>
</comment>
<dbReference type="Proteomes" id="UP000307943">
    <property type="component" value="Unassembled WGS sequence"/>
</dbReference>
<name>A0A5C4T0J0_9BACL</name>
<dbReference type="EMBL" id="VDCQ01000062">
    <property type="protein sequence ID" value="TNJ62290.1"/>
    <property type="molecule type" value="Genomic_DNA"/>
</dbReference>
<proteinExistence type="predicted"/>
<dbReference type="AlphaFoldDB" id="A0A5C4T0J0"/>
<keyword evidence="4" id="KW-1185">Reference proteome</keyword>
<reference evidence="3 4" key="1">
    <citation type="submission" date="2019-05" db="EMBL/GenBank/DDBJ databases">
        <title>We sequenced the genome of Paenibacillus hemerocallicola KCTC 33185 for further insight into its adaptation and study the phylogeny of Paenibacillus.</title>
        <authorList>
            <person name="Narsing Rao M.P."/>
        </authorList>
    </citation>
    <scope>NUCLEOTIDE SEQUENCE [LARGE SCALE GENOMIC DNA]</scope>
    <source>
        <strain evidence="3 4">KCTC 33185</strain>
    </source>
</reference>
<feature type="signal peptide" evidence="1">
    <location>
        <begin position="1"/>
        <end position="23"/>
    </location>
</feature>
<dbReference type="OrthoDB" id="5845122at2"/>
<protein>
    <submittedName>
        <fullName evidence="3">S-layer homology domain-containing protein</fullName>
    </submittedName>
</protein>
<evidence type="ECO:0000313" key="4">
    <source>
        <dbReference type="Proteomes" id="UP000307943"/>
    </source>
</evidence>
<evidence type="ECO:0000259" key="2">
    <source>
        <dbReference type="PROSITE" id="PS51272"/>
    </source>
</evidence>
<feature type="chain" id="PRO_5023001238" evidence="1">
    <location>
        <begin position="24"/>
        <end position="392"/>
    </location>
</feature>
<sequence>MMLRKIAGPFIIGATLVSFSASAEPNPFTDSAAHWAKESIEKAVGKGYVDGYEDRTFRPDLSVTRAEFVKMVVTALKLSVNGKASDGEWYLPYVNVAVGAGIHRWSDFSSGDWNTPITRQEMSRMIVRATDKELQKPDAAKSDSELMYLAAKAGLIQGLSGGQLGESEATTRAQSVTVIERILTVNGGGKLEVDKHAVNRAELAWHKTNIFTVMPEFFGKVSPTSKWNPDNMFVETPDGNYRGELDALIAIDLDDLDDPHRDMVDISNLKWLNLRAAKAQPVSELKGAYLLYFKSRVVYNHDPQTYSTGYDYMLYSVTGFKPNFEEERKGNLSAFSQTSYQDFLKGKFPAAVISKNAETGDDIFVSIQSSAIPPNNTYDKRLIWTIPVKRSE</sequence>
<dbReference type="PROSITE" id="PS51272">
    <property type="entry name" value="SLH"/>
    <property type="match status" value="1"/>
</dbReference>